<feature type="domain" description="C2H2-type" evidence="9">
    <location>
        <begin position="678"/>
        <end position="706"/>
    </location>
</feature>
<keyword evidence="5" id="KW-0862">Zinc</keyword>
<dbReference type="Pfam" id="PF00096">
    <property type="entry name" value="zf-C2H2"/>
    <property type="match status" value="5"/>
</dbReference>
<evidence type="ECO:0000313" key="11">
    <source>
        <dbReference type="RefSeq" id="XP_005094866.1"/>
    </source>
</evidence>
<feature type="domain" description="C2H2-type" evidence="9">
    <location>
        <begin position="738"/>
        <end position="765"/>
    </location>
</feature>
<evidence type="ECO:0000259" key="9">
    <source>
        <dbReference type="PROSITE" id="PS50157"/>
    </source>
</evidence>
<feature type="domain" description="C2H2-type" evidence="9">
    <location>
        <begin position="507"/>
        <end position="535"/>
    </location>
</feature>
<feature type="domain" description="C2H2-type" evidence="9">
    <location>
        <begin position="620"/>
        <end position="647"/>
    </location>
</feature>
<keyword evidence="2" id="KW-0479">Metal-binding</keyword>
<evidence type="ECO:0000256" key="2">
    <source>
        <dbReference type="ARBA" id="ARBA00022723"/>
    </source>
</evidence>
<accession>A0ABM0JJ70</accession>
<dbReference type="PANTHER" id="PTHR24376">
    <property type="entry name" value="ZINC FINGER PROTEIN"/>
    <property type="match status" value="1"/>
</dbReference>
<feature type="domain" description="C2H2-type" evidence="9">
    <location>
        <begin position="450"/>
        <end position="473"/>
    </location>
</feature>
<proteinExistence type="predicted"/>
<feature type="domain" description="C2H2-type" evidence="9">
    <location>
        <begin position="592"/>
        <end position="619"/>
    </location>
</feature>
<feature type="region of interest" description="Disordered" evidence="8">
    <location>
        <begin position="238"/>
        <end position="264"/>
    </location>
</feature>
<keyword evidence="4 7" id="KW-0863">Zinc-finger</keyword>
<dbReference type="Gene3D" id="3.30.160.60">
    <property type="entry name" value="Classic Zinc Finger"/>
    <property type="match status" value="14"/>
</dbReference>
<dbReference type="PANTHER" id="PTHR24376:SF235">
    <property type="entry name" value="C2H2-TYPE DOMAIN-CONTAINING PROTEIN"/>
    <property type="match status" value="1"/>
</dbReference>
<evidence type="ECO:0000313" key="10">
    <source>
        <dbReference type="Proteomes" id="UP000694888"/>
    </source>
</evidence>
<feature type="domain" description="C2H2-type" evidence="9">
    <location>
        <begin position="824"/>
        <end position="851"/>
    </location>
</feature>
<dbReference type="PROSITE" id="PS00028">
    <property type="entry name" value="ZINC_FINGER_C2H2_1"/>
    <property type="match status" value="16"/>
</dbReference>
<feature type="domain" description="C2H2-type" evidence="9">
    <location>
        <begin position="421"/>
        <end position="449"/>
    </location>
</feature>
<feature type="compositionally biased region" description="Basic and acidic residues" evidence="8">
    <location>
        <begin position="238"/>
        <end position="249"/>
    </location>
</feature>
<evidence type="ECO:0000256" key="5">
    <source>
        <dbReference type="ARBA" id="ARBA00022833"/>
    </source>
</evidence>
<dbReference type="InterPro" id="IPR036236">
    <property type="entry name" value="Znf_C2H2_sf"/>
</dbReference>
<keyword evidence="6" id="KW-0539">Nucleus</keyword>
<feature type="domain" description="C2H2-type" evidence="9">
    <location>
        <begin position="535"/>
        <end position="563"/>
    </location>
</feature>
<keyword evidence="3" id="KW-0677">Repeat</keyword>
<dbReference type="RefSeq" id="XP_005094866.1">
    <property type="nucleotide sequence ID" value="XM_005094809.3"/>
</dbReference>
<protein>
    <submittedName>
        <fullName evidence="11">Zinc finger protein 16</fullName>
    </submittedName>
</protein>
<feature type="domain" description="C2H2-type" evidence="9">
    <location>
        <begin position="766"/>
        <end position="793"/>
    </location>
</feature>
<sequence>MEFAIQRPEKSSQDLPDSSRWTILKARFQLFCQNVPAIDRSHFTPHATTASIFRYLLRGSELLLERINSHLSSSKIRIEPQELENILTEIEHFCVPGFLLLYERHKFFTRCQGNDESVHSFIVDLLSLADNCCFEEHKKRYLSSRIVKGVRDEKLRQKLQSVDKVNLQQIIATCLNFASEDFGRCQGAKFGLQVKLSFNENCDSDSENVDTSSCNPLVNNNAAVRGNGDNLTHVHAESCDRNERSERKAVTSGSGLVTQPGRPKRNVKKVVRYGVSDVDVAEQKVSKDESSSETVICRVFKKDAVQGQSETGPKLNDVSSTFDGIDSPKQESVEMKRQEEYQESLLGTMYLSEDDVDLSSGVPENNVSSHSVGVNERQACLEVNKLESCISSASHPEDGGDSITCGPNLPLRRDLQKNAKHKCSECSSSYATRNLLKRHVQRTHSRKKVNKCDICGVNFLSSSHRTKHMRQEHPESLTFKCANCPMTFDSQRALDQHKVSHSKEEKVKCEDCDLTFRSMQEYNQHRRKEHRTSRYPCNICGVQFQYPSKLKLHAMSKHNATKPFMCEICGASFAEKSILINHKNIHTGEKRHECATCGRRFLLKTTLNNHVQTHLDHKPHTCNVCGVSFKLSYYLRNHMKIHSQNRERPHVCATCGAAFLKSYQLRNHERKHTGEKPYKCTICDMAFSQMSSMKKHVKRIHEGVKPADRFSCEFCGLSFTHSCKLKLHLMKHTGERPFVCSLCGASYRENHQLSKHMKIHSGQEPFKCPICGQKFLQRSHMEGHVRKHTGERPFSCPICSARFSLKGYLRDHMKTHDSNRERRYKCGVCGKAFTCSSHMRSHERLHSGEKPHRCHICNTRFTKRSSVLKHLKRTHGIHNPPALTTDHNQQLQILQPHQQQQQQHHQTLQPLQQTPVLNHSAPENLLDVIGNSSNSSFSITCGNTRVPLSSASVLQAPPLLFQLSGKPTAGSTGTLGLDTGANFHHHAELQPLTPLTSDPHRIQLQPTLSQPLEQLQQHLQQVPTAGSDLLHLQQLGQSADLHRQVVHSEMNSPNLHPQTHATYTLAT</sequence>
<feature type="domain" description="C2H2-type" evidence="9">
    <location>
        <begin position="564"/>
        <end position="591"/>
    </location>
</feature>
<comment type="subcellular location">
    <subcellularLocation>
        <location evidence="1">Nucleus</location>
    </subcellularLocation>
</comment>
<evidence type="ECO:0000256" key="7">
    <source>
        <dbReference type="PROSITE-ProRule" id="PRU00042"/>
    </source>
</evidence>
<feature type="domain" description="C2H2-type" evidence="9">
    <location>
        <begin position="710"/>
        <end position="737"/>
    </location>
</feature>
<feature type="domain" description="C2H2-type" evidence="9">
    <location>
        <begin position="794"/>
        <end position="821"/>
    </location>
</feature>
<feature type="domain" description="C2H2-type" evidence="9">
    <location>
        <begin position="852"/>
        <end position="880"/>
    </location>
</feature>
<keyword evidence="10" id="KW-1185">Reference proteome</keyword>
<dbReference type="Proteomes" id="UP000694888">
    <property type="component" value="Unplaced"/>
</dbReference>
<evidence type="ECO:0000256" key="8">
    <source>
        <dbReference type="SAM" id="MobiDB-lite"/>
    </source>
</evidence>
<evidence type="ECO:0000256" key="4">
    <source>
        <dbReference type="ARBA" id="ARBA00022771"/>
    </source>
</evidence>
<feature type="domain" description="C2H2-type" evidence="9">
    <location>
        <begin position="479"/>
        <end position="506"/>
    </location>
</feature>
<feature type="domain" description="C2H2-type" evidence="9">
    <location>
        <begin position="650"/>
        <end position="677"/>
    </location>
</feature>
<dbReference type="InterPro" id="IPR013087">
    <property type="entry name" value="Znf_C2H2_type"/>
</dbReference>
<dbReference type="SUPFAM" id="SSF57667">
    <property type="entry name" value="beta-beta-alpha zinc fingers"/>
    <property type="match status" value="8"/>
</dbReference>
<dbReference type="SMART" id="SM00355">
    <property type="entry name" value="ZnF_C2H2"/>
    <property type="match status" value="16"/>
</dbReference>
<evidence type="ECO:0000256" key="6">
    <source>
        <dbReference type="ARBA" id="ARBA00023242"/>
    </source>
</evidence>
<feature type="region of interest" description="Disordered" evidence="8">
    <location>
        <begin position="308"/>
        <end position="334"/>
    </location>
</feature>
<gene>
    <name evidence="11" type="primary">LOC101848424</name>
</gene>
<dbReference type="GeneID" id="101848424"/>
<evidence type="ECO:0000256" key="3">
    <source>
        <dbReference type="ARBA" id="ARBA00022737"/>
    </source>
</evidence>
<evidence type="ECO:0000256" key="1">
    <source>
        <dbReference type="ARBA" id="ARBA00004123"/>
    </source>
</evidence>
<organism evidence="10 11">
    <name type="scientific">Aplysia californica</name>
    <name type="common">California sea hare</name>
    <dbReference type="NCBI Taxonomy" id="6500"/>
    <lineage>
        <taxon>Eukaryota</taxon>
        <taxon>Metazoa</taxon>
        <taxon>Spiralia</taxon>
        <taxon>Lophotrochozoa</taxon>
        <taxon>Mollusca</taxon>
        <taxon>Gastropoda</taxon>
        <taxon>Heterobranchia</taxon>
        <taxon>Euthyneura</taxon>
        <taxon>Tectipleura</taxon>
        <taxon>Aplysiida</taxon>
        <taxon>Aplysioidea</taxon>
        <taxon>Aplysiidae</taxon>
        <taxon>Aplysia</taxon>
    </lineage>
</organism>
<name>A0ABM0JJ70_APLCA</name>
<dbReference type="PROSITE" id="PS50157">
    <property type="entry name" value="ZINC_FINGER_C2H2_2"/>
    <property type="match status" value="16"/>
</dbReference>
<feature type="compositionally biased region" description="Polar residues" evidence="8">
    <location>
        <begin position="308"/>
        <end position="322"/>
    </location>
</feature>
<reference evidence="11" key="1">
    <citation type="submission" date="2025-08" db="UniProtKB">
        <authorList>
            <consortium name="RefSeq"/>
        </authorList>
    </citation>
    <scope>IDENTIFICATION</scope>
</reference>